<proteinExistence type="predicted"/>
<evidence type="ECO:0000313" key="1">
    <source>
        <dbReference type="EMBL" id="MBR7792284.1"/>
    </source>
</evidence>
<keyword evidence="2" id="KW-1185">Reference proteome</keyword>
<dbReference type="RefSeq" id="WP_212678347.1">
    <property type="nucleotide sequence ID" value="NZ_JAGSPK010000002.1"/>
</dbReference>
<protein>
    <submittedName>
        <fullName evidence="1">Uncharacterized protein</fullName>
    </submittedName>
</protein>
<reference evidence="1 2" key="1">
    <citation type="submission" date="2021-04" db="EMBL/GenBank/DDBJ databases">
        <title>novel species isolated from subtropical streams in China.</title>
        <authorList>
            <person name="Lu H."/>
        </authorList>
    </citation>
    <scope>NUCLEOTIDE SEQUENCE [LARGE SCALE GENOMIC DNA]</scope>
    <source>
        <strain evidence="1 2">FT147W</strain>
    </source>
</reference>
<evidence type="ECO:0000313" key="2">
    <source>
        <dbReference type="Proteomes" id="UP000682982"/>
    </source>
</evidence>
<comment type="caution">
    <text evidence="1">The sequence shown here is derived from an EMBL/GenBank/DDBJ whole genome shotgun (WGS) entry which is preliminary data.</text>
</comment>
<sequence length="94" mass="10905">MKIRYVDVQAAIDKLIAEDKPINVDSVSPLIGKWIRKATIEIYIRRWRIEHLTDFVQGEYKKNLSIDLISDSSNEAKLDVTAKEESVAKFREKI</sequence>
<dbReference type="Proteomes" id="UP000682982">
    <property type="component" value="Unassembled WGS sequence"/>
</dbReference>
<gene>
    <name evidence="1" type="ORF">KDM87_06700</name>
</gene>
<name>A0ABS5H0Q1_9BURK</name>
<organism evidence="1 2">
    <name type="scientific">Undibacterium rivi</name>
    <dbReference type="NCBI Taxonomy" id="2828729"/>
    <lineage>
        <taxon>Bacteria</taxon>
        <taxon>Pseudomonadati</taxon>
        <taxon>Pseudomonadota</taxon>
        <taxon>Betaproteobacteria</taxon>
        <taxon>Burkholderiales</taxon>
        <taxon>Oxalobacteraceae</taxon>
        <taxon>Undibacterium</taxon>
    </lineage>
</organism>
<dbReference type="EMBL" id="JAGSPK010000002">
    <property type="protein sequence ID" value="MBR7792284.1"/>
    <property type="molecule type" value="Genomic_DNA"/>
</dbReference>
<accession>A0ABS5H0Q1</accession>